<organism evidence="2 3">
    <name type="scientific">Nocardioides guangzhouensis</name>
    <dbReference type="NCBI Taxonomy" id="2497878"/>
    <lineage>
        <taxon>Bacteria</taxon>
        <taxon>Bacillati</taxon>
        <taxon>Actinomycetota</taxon>
        <taxon>Actinomycetes</taxon>
        <taxon>Propionibacteriales</taxon>
        <taxon>Nocardioidaceae</taxon>
        <taxon>Nocardioides</taxon>
    </lineage>
</organism>
<evidence type="ECO:0000313" key="2">
    <source>
        <dbReference type="EMBL" id="RYP86296.1"/>
    </source>
</evidence>
<dbReference type="PROSITE" id="PS51257">
    <property type="entry name" value="PROKAR_LIPOPROTEIN"/>
    <property type="match status" value="1"/>
</dbReference>
<keyword evidence="1" id="KW-0732">Signal</keyword>
<dbReference type="Proteomes" id="UP000295198">
    <property type="component" value="Unassembled WGS sequence"/>
</dbReference>
<keyword evidence="3" id="KW-1185">Reference proteome</keyword>
<dbReference type="AlphaFoldDB" id="A0A4Q4ZFU9"/>
<reference evidence="2 3" key="1">
    <citation type="submission" date="2019-01" db="EMBL/GenBank/DDBJ databases">
        <title>Nocardioides guangzhouensis sp. nov., an actinobacterium isolated from soil.</title>
        <authorList>
            <person name="Fu Y."/>
            <person name="Cai Y."/>
            <person name="Lin Z."/>
            <person name="Chen P."/>
        </authorList>
    </citation>
    <scope>NUCLEOTIDE SEQUENCE [LARGE SCALE GENOMIC DNA]</scope>
    <source>
        <strain evidence="2 3">130</strain>
    </source>
</reference>
<gene>
    <name evidence="2" type="ORF">EKO23_10115</name>
</gene>
<evidence type="ECO:0008006" key="4">
    <source>
        <dbReference type="Google" id="ProtNLM"/>
    </source>
</evidence>
<feature type="signal peptide" evidence="1">
    <location>
        <begin position="1"/>
        <end position="18"/>
    </location>
</feature>
<evidence type="ECO:0000256" key="1">
    <source>
        <dbReference type="SAM" id="SignalP"/>
    </source>
</evidence>
<evidence type="ECO:0000313" key="3">
    <source>
        <dbReference type="Proteomes" id="UP000295198"/>
    </source>
</evidence>
<dbReference type="RefSeq" id="WP_134716812.1">
    <property type="nucleotide sequence ID" value="NZ_SDKM01000012.1"/>
</dbReference>
<sequence length="182" mass="19171">MRARLGSAALLVVLAALAGCSDDEGSGSPEFDDVASTKGVLADPITFSDEGSTCVSSPGTYLYYASLTSEESLTLTGVDLLAPLRARITASWLAERPADAVLAAGMVLGSRPHADDLEDTGWTARRPLASSTVRPGVDYEYFLELELGRPGGYDAIDFDWTGESGNGTSRLGDRLETEENCA</sequence>
<proteinExistence type="predicted"/>
<accession>A0A4Q4ZFU9</accession>
<protein>
    <recommendedName>
        <fullName evidence="4">Lipoprotein</fullName>
    </recommendedName>
</protein>
<comment type="caution">
    <text evidence="2">The sequence shown here is derived from an EMBL/GenBank/DDBJ whole genome shotgun (WGS) entry which is preliminary data.</text>
</comment>
<name>A0A4Q4ZFU9_9ACTN</name>
<feature type="chain" id="PRO_5038619187" description="Lipoprotein" evidence="1">
    <location>
        <begin position="19"/>
        <end position="182"/>
    </location>
</feature>
<dbReference type="EMBL" id="SDKM01000012">
    <property type="protein sequence ID" value="RYP86296.1"/>
    <property type="molecule type" value="Genomic_DNA"/>
</dbReference>